<dbReference type="AlphaFoldDB" id="A0A4R2NGU0"/>
<dbReference type="InterPro" id="IPR018968">
    <property type="entry name" value="Phasin"/>
</dbReference>
<reference evidence="2 3" key="1">
    <citation type="submission" date="2019-03" db="EMBL/GenBank/DDBJ databases">
        <title>Genomic Encyclopedia of Type Strains, Phase IV (KMG-IV): sequencing the most valuable type-strain genomes for metagenomic binning, comparative biology and taxonomic classification.</title>
        <authorList>
            <person name="Goeker M."/>
        </authorList>
    </citation>
    <scope>NUCLEOTIDE SEQUENCE [LARGE SCALE GENOMIC DNA]</scope>
    <source>
        <strain evidence="2 3">DSM 1837</strain>
    </source>
</reference>
<dbReference type="OrthoDB" id="5298576at2"/>
<comment type="caution">
    <text evidence="2">The sequence shown here is derived from an EMBL/GenBank/DDBJ whole genome shotgun (WGS) entry which is preliminary data.</text>
</comment>
<dbReference type="Proteomes" id="UP000295182">
    <property type="component" value="Unassembled WGS sequence"/>
</dbReference>
<name>A0A4R2NGU0_9BURK</name>
<dbReference type="Pfam" id="PF09361">
    <property type="entry name" value="Phasin_2"/>
    <property type="match status" value="1"/>
</dbReference>
<dbReference type="NCBIfam" id="TIGR01841">
    <property type="entry name" value="phasin"/>
    <property type="match status" value="1"/>
</dbReference>
<evidence type="ECO:0000313" key="3">
    <source>
        <dbReference type="Proteomes" id="UP000295182"/>
    </source>
</evidence>
<dbReference type="EMBL" id="SLXH01000001">
    <property type="protein sequence ID" value="TCP20557.1"/>
    <property type="molecule type" value="Genomic_DNA"/>
</dbReference>
<accession>A0A4R2NGU0</accession>
<feature type="domain" description="Phasin" evidence="1">
    <location>
        <begin position="8"/>
        <end position="103"/>
    </location>
</feature>
<dbReference type="RefSeq" id="WP_157983689.1">
    <property type="nucleotide sequence ID" value="NZ_QXNC01000019.1"/>
</dbReference>
<sequence>MQKIDTQAFAAAGKNAAADLTALATTAFAGFEKLAELNMATAKSVLENSLGSIQAVASATTPEDVLAAQTKMAQPMAEKAAAYGRSVYEITSQTGAELSKVSKDKLADAQKTWGSAVESMTQNVPAGSEAFVSAFKNAATTGQQAFAQAQAAAQQAMAQAQNHVTDVVAKTVKTAKPAAKV</sequence>
<evidence type="ECO:0000259" key="1">
    <source>
        <dbReference type="Pfam" id="PF09361"/>
    </source>
</evidence>
<dbReference type="InterPro" id="IPR010127">
    <property type="entry name" value="Phasin_subfam-1"/>
</dbReference>
<keyword evidence="3" id="KW-1185">Reference proteome</keyword>
<organism evidence="2 3">
    <name type="scientific">Simplicispira metamorpha</name>
    <dbReference type="NCBI Taxonomy" id="80881"/>
    <lineage>
        <taxon>Bacteria</taxon>
        <taxon>Pseudomonadati</taxon>
        <taxon>Pseudomonadota</taxon>
        <taxon>Betaproteobacteria</taxon>
        <taxon>Burkholderiales</taxon>
        <taxon>Comamonadaceae</taxon>
        <taxon>Simplicispira</taxon>
    </lineage>
</organism>
<protein>
    <submittedName>
        <fullName evidence="2">Phasin family protein</fullName>
    </submittedName>
</protein>
<gene>
    <name evidence="2" type="ORF">EV674_101212</name>
</gene>
<proteinExistence type="predicted"/>
<evidence type="ECO:0000313" key="2">
    <source>
        <dbReference type="EMBL" id="TCP20557.1"/>
    </source>
</evidence>